<reference evidence="1 2" key="1">
    <citation type="submission" date="2024-07" db="EMBL/GenBank/DDBJ databases">
        <title>Section-level genome sequencing and comparative genomics of Aspergillus sections Usti and Cavernicolus.</title>
        <authorList>
            <consortium name="Lawrence Berkeley National Laboratory"/>
            <person name="Nybo J.L."/>
            <person name="Vesth T.C."/>
            <person name="Theobald S."/>
            <person name="Frisvad J.C."/>
            <person name="Larsen T.O."/>
            <person name="Kjaerboelling I."/>
            <person name="Rothschild-Mancinelli K."/>
            <person name="Lyhne E.K."/>
            <person name="Kogle M.E."/>
            <person name="Barry K."/>
            <person name="Clum A."/>
            <person name="Na H."/>
            <person name="Ledsgaard L."/>
            <person name="Lin J."/>
            <person name="Lipzen A."/>
            <person name="Kuo A."/>
            <person name="Riley R."/>
            <person name="Mondo S."/>
            <person name="Labutti K."/>
            <person name="Haridas S."/>
            <person name="Pangalinan J."/>
            <person name="Salamov A.A."/>
            <person name="Simmons B.A."/>
            <person name="Magnuson J.K."/>
            <person name="Chen J."/>
            <person name="Drula E."/>
            <person name="Henrissat B."/>
            <person name="Wiebenga A."/>
            <person name="Lubbers R.J."/>
            <person name="Gomes A.C."/>
            <person name="Macurrencykelacurrency M.R."/>
            <person name="Stajich J."/>
            <person name="Grigoriev I.V."/>
            <person name="Mortensen U.H."/>
            <person name="De Vries R.P."/>
            <person name="Baker S.E."/>
            <person name="Andersen M.R."/>
        </authorList>
    </citation>
    <scope>NUCLEOTIDE SEQUENCE [LARGE SCALE GENOMIC DNA]</scope>
    <source>
        <strain evidence="1 2">CBS 449.75</strain>
    </source>
</reference>
<dbReference type="Proteomes" id="UP001610432">
    <property type="component" value="Unassembled WGS sequence"/>
</dbReference>
<sequence>MSLVKTVQVADKAQLDIDVPENENAHCSAYYPGTPDDPDTSGLSGCAIIFNHPPSEAFEGDDIQPAVGSCPDVIEQSCIDALARQVQELVDDSASGDICGDLRQLGERISTSVATSLGKGTDWQTLVLSLFRGMDISPTRLQ</sequence>
<gene>
    <name evidence="1" type="ORF">BJX67DRAFT_223032</name>
</gene>
<name>A0ABR4LLM2_9EURO</name>
<evidence type="ECO:0000313" key="1">
    <source>
        <dbReference type="EMBL" id="KAL2864313.1"/>
    </source>
</evidence>
<dbReference type="GeneID" id="98140847"/>
<dbReference type="RefSeq" id="XP_070883292.1">
    <property type="nucleotide sequence ID" value="XM_071025775.1"/>
</dbReference>
<dbReference type="EMBL" id="JBFXLQ010000041">
    <property type="protein sequence ID" value="KAL2864313.1"/>
    <property type="molecule type" value="Genomic_DNA"/>
</dbReference>
<organism evidence="1 2">
    <name type="scientific">Aspergillus lucknowensis</name>
    <dbReference type="NCBI Taxonomy" id="176173"/>
    <lineage>
        <taxon>Eukaryota</taxon>
        <taxon>Fungi</taxon>
        <taxon>Dikarya</taxon>
        <taxon>Ascomycota</taxon>
        <taxon>Pezizomycotina</taxon>
        <taxon>Eurotiomycetes</taxon>
        <taxon>Eurotiomycetidae</taxon>
        <taxon>Eurotiales</taxon>
        <taxon>Aspergillaceae</taxon>
        <taxon>Aspergillus</taxon>
        <taxon>Aspergillus subgen. Nidulantes</taxon>
    </lineage>
</organism>
<protein>
    <submittedName>
        <fullName evidence="1">Uncharacterized protein</fullName>
    </submittedName>
</protein>
<comment type="caution">
    <text evidence="1">The sequence shown here is derived from an EMBL/GenBank/DDBJ whole genome shotgun (WGS) entry which is preliminary data.</text>
</comment>
<accession>A0ABR4LLM2</accession>
<evidence type="ECO:0000313" key="2">
    <source>
        <dbReference type="Proteomes" id="UP001610432"/>
    </source>
</evidence>
<keyword evidence="2" id="KW-1185">Reference proteome</keyword>
<proteinExistence type="predicted"/>